<evidence type="ECO:0000313" key="2">
    <source>
        <dbReference type="Proteomes" id="UP000799092"/>
    </source>
</evidence>
<name>A0A6A8DGM7_9BACI</name>
<gene>
    <name evidence="1" type="ORF">GH741_13395</name>
</gene>
<dbReference type="EMBL" id="WJNG01000011">
    <property type="protein sequence ID" value="MRH43666.1"/>
    <property type="molecule type" value="Genomic_DNA"/>
</dbReference>
<comment type="caution">
    <text evidence="1">The sequence shown here is derived from an EMBL/GenBank/DDBJ whole genome shotgun (WGS) entry which is preliminary data.</text>
</comment>
<organism evidence="1 2">
    <name type="scientific">Aquibacillus halophilus</name>
    <dbReference type="NCBI Taxonomy" id="930132"/>
    <lineage>
        <taxon>Bacteria</taxon>
        <taxon>Bacillati</taxon>
        <taxon>Bacillota</taxon>
        <taxon>Bacilli</taxon>
        <taxon>Bacillales</taxon>
        <taxon>Bacillaceae</taxon>
        <taxon>Aquibacillus</taxon>
    </lineage>
</organism>
<dbReference type="AlphaFoldDB" id="A0A6A8DGM7"/>
<accession>A0A6A8DGM7</accession>
<dbReference type="RefSeq" id="WP_153737295.1">
    <property type="nucleotide sequence ID" value="NZ_WJNG01000011.1"/>
</dbReference>
<proteinExistence type="predicted"/>
<reference evidence="1" key="1">
    <citation type="submission" date="2019-11" db="EMBL/GenBank/DDBJ databases">
        <authorList>
            <person name="Li J."/>
        </authorList>
    </citation>
    <scope>NUCLEOTIDE SEQUENCE</scope>
    <source>
        <strain evidence="1">B6B</strain>
    </source>
</reference>
<dbReference type="Proteomes" id="UP000799092">
    <property type="component" value="Unassembled WGS sequence"/>
</dbReference>
<evidence type="ECO:0000313" key="1">
    <source>
        <dbReference type="EMBL" id="MRH43666.1"/>
    </source>
</evidence>
<keyword evidence="2" id="KW-1185">Reference proteome</keyword>
<sequence>MKMAKSVRHKITNHSRIFDATLAIYNEALTFIMEVIDTEFDTIDDFQAKSIVPAVEKLIHRTKSNPIPKYREFNSRFYKLPCYFRRGAIASAFGKVKSYRSNYRNWLQEKEMALSEGKKFKNKAPTLQLAHKEFPVFYKGNMFERTSDTSAQIKVFYQNDWVWIDITFKEQDLYKRNIWDWKEHNPKLVRVGKKYFLNFSYTNEVTLNKTIMKDQKVCSVDLGINNSAVCSVVDSAGAVLARKFINQAKEKDHLYRMTNKLRKVQRISGWVPAPNYWRQINGLQKHIINHTSHEIATFAKEYNCDVVVFEYLNKMRVPKGFWGAKKLRFKLRYWRKTAIQSKVEEMAHYLGMRISRVNPRNTSALAYDGTGKVVRSHKKDLATFTTGKVYHADLSASYNIAARYFIRAYQKSMSEKSWLSLQAKVPVLAKRTSQTLSSFISLIQALEAPRVA</sequence>
<dbReference type="OrthoDB" id="516981at2"/>
<protein>
    <submittedName>
        <fullName evidence="1">Transposase</fullName>
    </submittedName>
</protein>